<dbReference type="EMBL" id="BARS01011351">
    <property type="protein sequence ID" value="GAF88942.1"/>
    <property type="molecule type" value="Genomic_DNA"/>
</dbReference>
<dbReference type="PRINTS" id="PR00599">
    <property type="entry name" value="MAPEPTIDASE"/>
</dbReference>
<protein>
    <recommendedName>
        <fullName evidence="5">Peptidase M24 domain-containing protein</fullName>
    </recommendedName>
</protein>
<reference evidence="6" key="1">
    <citation type="journal article" date="2014" name="Front. Microbiol.">
        <title>High frequency of phylogenetically diverse reductive dehalogenase-homologous genes in deep subseafloor sedimentary metagenomes.</title>
        <authorList>
            <person name="Kawai M."/>
            <person name="Futagami T."/>
            <person name="Toyoda A."/>
            <person name="Takaki Y."/>
            <person name="Nishi S."/>
            <person name="Hori S."/>
            <person name="Arai W."/>
            <person name="Tsubouchi T."/>
            <person name="Morono Y."/>
            <person name="Uchiyama I."/>
            <person name="Ito T."/>
            <person name="Fujiyama A."/>
            <person name="Inagaki F."/>
            <person name="Takami H."/>
        </authorList>
    </citation>
    <scope>NUCLEOTIDE SEQUENCE</scope>
    <source>
        <strain evidence="6">Expedition CK06-06</strain>
    </source>
</reference>
<accession>X0TLC3</accession>
<keyword evidence="1" id="KW-0031">Aminopeptidase</keyword>
<organism evidence="6">
    <name type="scientific">marine sediment metagenome</name>
    <dbReference type="NCBI Taxonomy" id="412755"/>
    <lineage>
        <taxon>unclassified sequences</taxon>
        <taxon>metagenomes</taxon>
        <taxon>ecological metagenomes</taxon>
    </lineage>
</organism>
<evidence type="ECO:0000256" key="3">
    <source>
        <dbReference type="ARBA" id="ARBA00022723"/>
    </source>
</evidence>
<evidence type="ECO:0000313" key="6">
    <source>
        <dbReference type="EMBL" id="GAF88942.1"/>
    </source>
</evidence>
<dbReference type="NCBIfam" id="TIGR00500">
    <property type="entry name" value="met_pdase_I"/>
    <property type="match status" value="1"/>
</dbReference>
<dbReference type="PANTHER" id="PTHR43330">
    <property type="entry name" value="METHIONINE AMINOPEPTIDASE"/>
    <property type="match status" value="1"/>
</dbReference>
<dbReference type="PANTHER" id="PTHR43330:SF27">
    <property type="entry name" value="METHIONINE AMINOPEPTIDASE"/>
    <property type="match status" value="1"/>
</dbReference>
<dbReference type="Gene3D" id="3.90.230.10">
    <property type="entry name" value="Creatinase/methionine aminopeptidase superfamily"/>
    <property type="match status" value="1"/>
</dbReference>
<dbReference type="Pfam" id="PF00557">
    <property type="entry name" value="Peptidase_M24"/>
    <property type="match status" value="1"/>
</dbReference>
<feature type="non-terminal residue" evidence="6">
    <location>
        <position position="1"/>
    </location>
</feature>
<dbReference type="InterPro" id="IPR001714">
    <property type="entry name" value="Pept_M24_MAP"/>
</dbReference>
<gene>
    <name evidence="6" type="ORF">S01H1_20675</name>
</gene>
<dbReference type="GO" id="GO:0070006">
    <property type="term" value="F:metalloaminopeptidase activity"/>
    <property type="evidence" value="ECO:0007669"/>
    <property type="project" value="InterPro"/>
</dbReference>
<dbReference type="SUPFAM" id="SSF55920">
    <property type="entry name" value="Creatinase/aminopeptidase"/>
    <property type="match status" value="1"/>
</dbReference>
<keyword evidence="2" id="KW-0645">Protease</keyword>
<feature type="domain" description="Peptidase M24" evidence="5">
    <location>
        <begin position="2"/>
        <end position="179"/>
    </location>
</feature>
<dbReference type="InterPro" id="IPR000994">
    <property type="entry name" value="Pept_M24"/>
</dbReference>
<name>X0TLC3_9ZZZZ</name>
<comment type="caution">
    <text evidence="6">The sequence shown here is derived from an EMBL/GenBank/DDBJ whole genome shotgun (WGS) entry which is preliminary data.</text>
</comment>
<dbReference type="GO" id="GO:0046872">
    <property type="term" value="F:metal ion binding"/>
    <property type="evidence" value="ECO:0007669"/>
    <property type="project" value="UniProtKB-KW"/>
</dbReference>
<dbReference type="InterPro" id="IPR036005">
    <property type="entry name" value="Creatinase/aminopeptidase-like"/>
</dbReference>
<proteinExistence type="predicted"/>
<sequence length="188" mass="20342">PAHICTSINDQIVHGIPGTAILKEGDILSVDIGVEMDGYYVDTAMTFAIGKISKEAKKLIRVCRETLDLAVSMLTPGNKLSRLCAAIQENVEENGFAVIRKYVGHGIGHKVHEDPPVPNFAFDVRREGDVVFKRGMVLAVEPMISAGTDKVKVLGDGWTAVTSDGSMSAHFEHTVAVREKSGLVLTRE</sequence>
<dbReference type="InterPro" id="IPR002467">
    <property type="entry name" value="Pept_M24A_MAP1"/>
</dbReference>
<dbReference type="PROSITE" id="PS00680">
    <property type="entry name" value="MAP_1"/>
    <property type="match status" value="1"/>
</dbReference>
<evidence type="ECO:0000256" key="4">
    <source>
        <dbReference type="ARBA" id="ARBA00022801"/>
    </source>
</evidence>
<evidence type="ECO:0000256" key="2">
    <source>
        <dbReference type="ARBA" id="ARBA00022670"/>
    </source>
</evidence>
<dbReference type="AlphaFoldDB" id="X0TLC3"/>
<evidence type="ECO:0000256" key="1">
    <source>
        <dbReference type="ARBA" id="ARBA00022438"/>
    </source>
</evidence>
<dbReference type="GO" id="GO:0005829">
    <property type="term" value="C:cytosol"/>
    <property type="evidence" value="ECO:0007669"/>
    <property type="project" value="TreeGrafter"/>
</dbReference>
<keyword evidence="4" id="KW-0378">Hydrolase</keyword>
<evidence type="ECO:0000259" key="5">
    <source>
        <dbReference type="Pfam" id="PF00557"/>
    </source>
</evidence>
<dbReference type="GO" id="GO:0006508">
    <property type="term" value="P:proteolysis"/>
    <property type="evidence" value="ECO:0007669"/>
    <property type="project" value="UniProtKB-KW"/>
</dbReference>
<keyword evidence="3" id="KW-0479">Metal-binding</keyword>